<dbReference type="EMBL" id="BEXD01002101">
    <property type="protein sequence ID" value="GBB96976.1"/>
    <property type="molecule type" value="Genomic_DNA"/>
</dbReference>
<organism evidence="1 2">
    <name type="scientific">Rhizophagus clarus</name>
    <dbReference type="NCBI Taxonomy" id="94130"/>
    <lineage>
        <taxon>Eukaryota</taxon>
        <taxon>Fungi</taxon>
        <taxon>Fungi incertae sedis</taxon>
        <taxon>Mucoromycota</taxon>
        <taxon>Glomeromycotina</taxon>
        <taxon>Glomeromycetes</taxon>
        <taxon>Glomerales</taxon>
        <taxon>Glomeraceae</taxon>
        <taxon>Rhizophagus</taxon>
    </lineage>
</organism>
<dbReference type="Proteomes" id="UP000247702">
    <property type="component" value="Unassembled WGS sequence"/>
</dbReference>
<protein>
    <submittedName>
        <fullName evidence="1">Uncharacterized protein</fullName>
    </submittedName>
</protein>
<proteinExistence type="predicted"/>
<keyword evidence="2" id="KW-1185">Reference proteome</keyword>
<gene>
    <name evidence="1" type="ORF">RclHR1_02890003</name>
</gene>
<name>A0A2Z6RY27_9GLOM</name>
<sequence length="1105" mass="129944">MPTVIVNVEYLSKSVFGWEGLPVDENINVDEFYQDVVICEIRRELWNKNITAYFSLTKTSEKEKIGLKCDVWETAKNYGKYITFKLKDNDYSNESTTKTKNAFELMRIASTLNYLPEFNLPKNSFDQLRIDLCELIKTNRGGWIGKDNANVIGKKFITDLSKSIWYIDSCSFKTIDDRYKIPEIFTIFFNRAHPENHRHARRSFNSSELQNFYKILINYLELPWISKPKFSWLKVPLQIYVNNLLKYSDYLIEQKAITLKNQNSLAPIVDEGKAAYIEILDANIWRPPIIVEEFKLLTRSLEESPYWEPINISQFCPNERMRRCRFIEKLKNAFLFKVGKYTYHHGNIQNSVYLWRIDNNANEEELVNKHYKIRNNLKQTIQIYHTRAMRKEFIDTVELCIGKVEKARIRYIYSTWLEDSSASVNLVTQNIDDRVLLIFELGDPELITDLHEINEGRIFKYDLFWEYALKYLEGIAQESILAVDERRHDIFQHLAVAISIRDFQNQVLKICPLNIPTPSLQWIRLQFWPKNPTHKSSLQFTCKLPIKFMVQTRQLRCDHEDAHYASALFRYQKEMAILLRENSWLVFMDDKHRCKVGEPGYPVAAVERGRQVIVSKNKTFQVADHDFTKCGIIPSVTMICDIPCTIEESFYKGQVYVGLKDLIFQPSDPLRHMAELYKILKHQDENKPYLLLYTDGGPDHRVTYIRVQMALIALYLKLDLDLLVAVRTPPGHSWKNPVERIMSILNLGLQCVGLMRNEMSEELEKIMKRCNSMDDIREKSQNEPHLKEELIKSLQPTIDLMEGIFERLTLKEESFKTFKAASDEDICELWELLLEIDETLELDDRTKKSIKNKEKFQEFYNHCCKSRHYFFQIKKCGKADCNICKPLKSDEVDFSQVHSLPDPIPTIDKTSYKEFSEIYGTITTEQHRPSLKHQQKDKQTNKMGFSPNAQFAKNVGVVVECYECNRWRVLYSKTKLNSIEISNLERYIDTIQYVCGDSFDTLADTEVSNNNDDYESDNVNEIFEKVKINNSLTCNSPMEIPYYSSGLFEDICFQCEKIPKEGDEESNNQVNIEEGYYYYCNECYITVDSKKRRNRKVKLQQSKRR</sequence>
<dbReference type="PANTHER" id="PTHR46954:SF1">
    <property type="entry name" value="C2H2-TYPE DOMAIN-CONTAINING PROTEIN"/>
    <property type="match status" value="1"/>
</dbReference>
<dbReference type="AlphaFoldDB" id="A0A2Z6RY27"/>
<reference evidence="1 2" key="1">
    <citation type="submission" date="2017-11" db="EMBL/GenBank/DDBJ databases">
        <title>The genome of Rhizophagus clarus HR1 reveals common genetic basis of auxotrophy among arbuscular mycorrhizal fungi.</title>
        <authorList>
            <person name="Kobayashi Y."/>
        </authorList>
    </citation>
    <scope>NUCLEOTIDE SEQUENCE [LARGE SCALE GENOMIC DNA]</scope>
    <source>
        <strain evidence="1 2">HR1</strain>
    </source>
</reference>
<accession>A0A2Z6RY27</accession>
<comment type="caution">
    <text evidence="1">The sequence shown here is derived from an EMBL/GenBank/DDBJ whole genome shotgun (WGS) entry which is preliminary data.</text>
</comment>
<evidence type="ECO:0000313" key="1">
    <source>
        <dbReference type="EMBL" id="GBB96976.1"/>
    </source>
</evidence>
<dbReference type="PANTHER" id="PTHR46954">
    <property type="entry name" value="C2H2-TYPE DOMAIN-CONTAINING PROTEIN"/>
    <property type="match status" value="1"/>
</dbReference>
<evidence type="ECO:0000313" key="2">
    <source>
        <dbReference type="Proteomes" id="UP000247702"/>
    </source>
</evidence>